<dbReference type="GO" id="GO:0005506">
    <property type="term" value="F:iron ion binding"/>
    <property type="evidence" value="ECO:0007669"/>
    <property type="project" value="InterPro"/>
</dbReference>
<evidence type="ECO:0000313" key="3">
    <source>
        <dbReference type="EMBL" id="CAB4671231.1"/>
    </source>
</evidence>
<dbReference type="Gene3D" id="1.10.150.120">
    <property type="entry name" value="[2Fe-2S]-binding domain"/>
    <property type="match status" value="1"/>
</dbReference>
<dbReference type="InterPro" id="IPR000674">
    <property type="entry name" value="Ald_Oxase/Xan_DH_a/b"/>
</dbReference>
<protein>
    <submittedName>
        <fullName evidence="3">Unannotated protein</fullName>
    </submittedName>
</protein>
<dbReference type="InterPro" id="IPR016208">
    <property type="entry name" value="Ald_Oxase/xanthine_DH-like"/>
</dbReference>
<dbReference type="PROSITE" id="PS51085">
    <property type="entry name" value="2FE2S_FER_2"/>
    <property type="match status" value="1"/>
</dbReference>
<dbReference type="Pfam" id="PF20256">
    <property type="entry name" value="MoCoBD_2"/>
    <property type="match status" value="1"/>
</dbReference>
<dbReference type="InterPro" id="IPR036884">
    <property type="entry name" value="2Fe-2S-bd_dom_sf"/>
</dbReference>
<dbReference type="InterPro" id="IPR012675">
    <property type="entry name" value="Beta-grasp_dom_sf"/>
</dbReference>
<dbReference type="InterPro" id="IPR008274">
    <property type="entry name" value="AldOxase/xan_DH_MoCoBD1"/>
</dbReference>
<dbReference type="SUPFAM" id="SSF54665">
    <property type="entry name" value="CO dehydrogenase molybdoprotein N-domain-like"/>
    <property type="match status" value="1"/>
</dbReference>
<feature type="domain" description="2Fe-2S ferredoxin-type" evidence="2">
    <location>
        <begin position="9"/>
        <end position="85"/>
    </location>
</feature>
<dbReference type="NCBIfam" id="TIGR03311">
    <property type="entry name" value="Se_dep_XDH"/>
    <property type="match status" value="1"/>
</dbReference>
<reference evidence="3" key="1">
    <citation type="submission" date="2020-05" db="EMBL/GenBank/DDBJ databases">
        <authorList>
            <person name="Chiriac C."/>
            <person name="Salcher M."/>
            <person name="Ghai R."/>
            <person name="Kavagutti S V."/>
        </authorList>
    </citation>
    <scope>NUCLEOTIDE SEQUENCE</scope>
</reference>
<dbReference type="InterPro" id="IPR001041">
    <property type="entry name" value="2Fe-2S_ferredoxin-type"/>
</dbReference>
<name>A0A6J6MAJ2_9ZZZZ</name>
<dbReference type="PANTHER" id="PTHR11908:SF157">
    <property type="entry name" value="XANTHINE DEHYDROGENASE SUBUNIT D-RELATED"/>
    <property type="match status" value="1"/>
</dbReference>
<comment type="similarity">
    <text evidence="1">Belongs to the xanthine dehydrogenase family.</text>
</comment>
<dbReference type="SUPFAM" id="SSF47741">
    <property type="entry name" value="CO dehydrogenase ISP C-domain like"/>
    <property type="match status" value="1"/>
</dbReference>
<dbReference type="EMBL" id="CAEZWV010000013">
    <property type="protein sequence ID" value="CAB4671231.1"/>
    <property type="molecule type" value="Genomic_DNA"/>
</dbReference>
<dbReference type="InterPro" id="IPR002888">
    <property type="entry name" value="2Fe-2S-bd"/>
</dbReference>
<dbReference type="PANTHER" id="PTHR11908">
    <property type="entry name" value="XANTHINE DEHYDROGENASE"/>
    <property type="match status" value="1"/>
</dbReference>
<dbReference type="SMART" id="SM01008">
    <property type="entry name" value="Ald_Xan_dh_C"/>
    <property type="match status" value="1"/>
</dbReference>
<evidence type="ECO:0000256" key="1">
    <source>
        <dbReference type="ARBA" id="ARBA00006849"/>
    </source>
</evidence>
<dbReference type="Pfam" id="PF02738">
    <property type="entry name" value="MoCoBD_1"/>
    <property type="match status" value="1"/>
</dbReference>
<dbReference type="SUPFAM" id="SSF56003">
    <property type="entry name" value="Molybdenum cofactor-binding domain"/>
    <property type="match status" value="1"/>
</dbReference>
<dbReference type="InterPro" id="IPR037165">
    <property type="entry name" value="AldOxase/xan_DH_Mopterin-bd_sf"/>
</dbReference>
<sequence length="865" mass="91794">MTDIAPSGTRVSFKVNGRDVSVSVEHPHLLAALRDELDITSPKDGCSPSGQCGCCTIMIDGKAQVSCQYPVTKAEGKVITTLEGVDEAERTRYSDAFAACGGLQCGFCIPGIVMRAKSQVDKKGADLKREDMARHLGAHLCRCTGYVKVLDAIEAVAKGSPVDISLPGGVGSRGTKYEANELALGDRGYVDDIRVPGMLHAALHLTKHVRADITAIDTTAAQNAPGVVAVFTRADVPGDNKVGIIYKDWPVFVGVGERTSYAGDVLAVVVANSRREARAASELIEVQYAPLRPIVDARAAITDPDIAVWGTDSNVLSRSEYSRGDVDAQLASSAFVVTETFNTQRIEHAFLEPESTLAVPNSKDGTMHVYSGGQGVWDDRDQICSLLGIPTEKVTVELVSNGGAFGGKEDMSNQGQTALAAWLLQQPVKCTLSREESLLMHAKRHPIEMEYTVGCDANGKLTAVRARMIGDSGSYASVGMKVLERAAGHATGPYHTPSVDVSSVAVRTNNPVCGAFRGFGANQAQFAMEGCLDRLAEMAGISGWEIRKRNVIHPGEVWGPGQIMDDGCLGAETCLDTIKDEYDTAVAAGKAVGLGLGLKNSGLGNGFREIARAAVHFRADGLVEVRHGWTEMGQGVHTVALQVAVEELGIDAASIRVIVDTTRQLGFGQTTGSRGTLMAAASVRNACAEADKDGRKIGVDYIGEYVVDWTQHLGEPGVENPTIHSAFGYAAQLVVMNPDTQEIEKVVAVHDVGRAVNPTLCEGQIEGAVHMGLGYALTEDFPSDETGFPTNMTLRSLGILRAKDVPPIEVTLVECPQPKSPYGIKGVGEIGLVPTAPAVAAALHNADGVWRTRLPMKPKNDSSND</sequence>
<dbReference type="InterPro" id="IPR017697">
    <property type="entry name" value="Xdh"/>
</dbReference>
<dbReference type="Gene3D" id="3.90.1170.50">
    <property type="entry name" value="Aldehyde oxidase/xanthine dehydrogenase, a/b hammerhead"/>
    <property type="match status" value="1"/>
</dbReference>
<dbReference type="GO" id="GO:0051536">
    <property type="term" value="F:iron-sulfur cluster binding"/>
    <property type="evidence" value="ECO:0007669"/>
    <property type="project" value="InterPro"/>
</dbReference>
<gene>
    <name evidence="3" type="ORF">UFOPK2295_00817</name>
</gene>
<dbReference type="Pfam" id="PF01315">
    <property type="entry name" value="Ald_Xan_dh_C"/>
    <property type="match status" value="1"/>
</dbReference>
<dbReference type="GO" id="GO:0016491">
    <property type="term" value="F:oxidoreductase activity"/>
    <property type="evidence" value="ECO:0007669"/>
    <property type="project" value="UniProtKB-KW"/>
</dbReference>
<dbReference type="Gene3D" id="3.10.20.30">
    <property type="match status" value="1"/>
</dbReference>
<dbReference type="AlphaFoldDB" id="A0A6J6MAJ2"/>
<organism evidence="3">
    <name type="scientific">freshwater metagenome</name>
    <dbReference type="NCBI Taxonomy" id="449393"/>
    <lineage>
        <taxon>unclassified sequences</taxon>
        <taxon>metagenomes</taxon>
        <taxon>ecological metagenomes</taxon>
    </lineage>
</organism>
<dbReference type="InterPro" id="IPR036010">
    <property type="entry name" value="2Fe-2S_ferredoxin-like_sf"/>
</dbReference>
<dbReference type="InterPro" id="IPR036856">
    <property type="entry name" value="Ald_Oxase/Xan_DH_a/b_sf"/>
</dbReference>
<proteinExistence type="inferred from homology"/>
<dbReference type="InterPro" id="IPR046867">
    <property type="entry name" value="AldOxase/xan_DH_MoCoBD2"/>
</dbReference>
<dbReference type="Pfam" id="PF01799">
    <property type="entry name" value="Fer2_2"/>
    <property type="match status" value="1"/>
</dbReference>
<dbReference type="SUPFAM" id="SSF54292">
    <property type="entry name" value="2Fe-2S ferredoxin-like"/>
    <property type="match status" value="1"/>
</dbReference>
<evidence type="ECO:0000259" key="2">
    <source>
        <dbReference type="PROSITE" id="PS51085"/>
    </source>
</evidence>
<accession>A0A6J6MAJ2</accession>
<dbReference type="Gene3D" id="3.30.365.10">
    <property type="entry name" value="Aldehyde oxidase/xanthine dehydrogenase, molybdopterin binding domain"/>
    <property type="match status" value="4"/>
</dbReference>